<proteinExistence type="predicted"/>
<organism evidence="1 2">
    <name type="scientific">Xenoophorus captivus</name>
    <dbReference type="NCBI Taxonomy" id="1517983"/>
    <lineage>
        <taxon>Eukaryota</taxon>
        <taxon>Metazoa</taxon>
        <taxon>Chordata</taxon>
        <taxon>Craniata</taxon>
        <taxon>Vertebrata</taxon>
        <taxon>Euteleostomi</taxon>
        <taxon>Actinopterygii</taxon>
        <taxon>Neopterygii</taxon>
        <taxon>Teleostei</taxon>
        <taxon>Neoteleostei</taxon>
        <taxon>Acanthomorphata</taxon>
        <taxon>Ovalentaria</taxon>
        <taxon>Atherinomorphae</taxon>
        <taxon>Cyprinodontiformes</taxon>
        <taxon>Goodeidae</taxon>
        <taxon>Xenoophorus</taxon>
    </lineage>
</organism>
<evidence type="ECO:0000313" key="2">
    <source>
        <dbReference type="Proteomes" id="UP001434883"/>
    </source>
</evidence>
<sequence length="74" mass="8228">MLACWQGEPKERPMFPALVQILGDLLQDNGLPNSEDDGFSQTSSRPASEEELRLACNTLPTRCSYHLFLSFGTP</sequence>
<name>A0ABV0QLD2_9TELE</name>
<gene>
    <name evidence="1" type="primary">FLT4</name>
    <name evidence="1" type="ORF">XENOCAPTIV_010524</name>
</gene>
<dbReference type="EMBL" id="JAHRIN010016809">
    <property type="protein sequence ID" value="MEQ2196258.1"/>
    <property type="molecule type" value="Genomic_DNA"/>
</dbReference>
<reference evidence="1 2" key="1">
    <citation type="submission" date="2021-06" db="EMBL/GenBank/DDBJ databases">
        <authorList>
            <person name="Palmer J.M."/>
        </authorList>
    </citation>
    <scope>NUCLEOTIDE SEQUENCE [LARGE SCALE GENOMIC DNA]</scope>
    <source>
        <strain evidence="1 2">XC_2019</strain>
        <tissue evidence="1">Muscle</tissue>
    </source>
</reference>
<evidence type="ECO:0000313" key="1">
    <source>
        <dbReference type="EMBL" id="MEQ2196258.1"/>
    </source>
</evidence>
<keyword evidence="1" id="KW-0675">Receptor</keyword>
<protein>
    <submittedName>
        <fullName evidence="1">Vascular endothelial growth factor receptor 3</fullName>
    </submittedName>
</protein>
<dbReference type="Proteomes" id="UP001434883">
    <property type="component" value="Unassembled WGS sequence"/>
</dbReference>
<comment type="caution">
    <text evidence="1">The sequence shown here is derived from an EMBL/GenBank/DDBJ whole genome shotgun (WGS) entry which is preliminary data.</text>
</comment>
<keyword evidence="2" id="KW-1185">Reference proteome</keyword>
<accession>A0ABV0QLD2</accession>